<reference evidence="3 4" key="1">
    <citation type="submission" date="2023-03" db="EMBL/GenBank/DDBJ databases">
        <title>Description of Hydrogenimonas sp. ISO32.</title>
        <authorList>
            <person name="Mino S."/>
            <person name="Fukazawa S."/>
            <person name="Sawabe T."/>
        </authorList>
    </citation>
    <scope>NUCLEOTIDE SEQUENCE [LARGE SCALE GENOMIC DNA]</scope>
    <source>
        <strain evidence="3 4">ISO32</strain>
    </source>
</reference>
<sequence>MAELKYALYTGCTARESTPELLMSTMAVAKKLGIELILLDEASCCGASHLQDFDDFLSLVLNARNICYAEKQELPMLTICNTCQLNTVMTKERLDSDENLKSQVNEKLAEVGLEYKGTSSVRHFLYAIIDDYGLDKLAEQVVKPLNDFNVAAFYGCHNIRPSHIHHVHNAKVIEKDVGEGGGEQAFDTTELLARYNDNENPYNPTSLDRLIEALQGKSVDYESKNKCCGFHADLQSPKTANRLTGTALLDAIDNDADMMVTPCPLCHLNMDVKQHTVAKEMGRDISLPVLHLPQLIGLALGIDPKELGLKHNVAEVNFV</sequence>
<dbReference type="Gene3D" id="3.40.50.11810">
    <property type="match status" value="1"/>
</dbReference>
<protein>
    <submittedName>
        <fullName evidence="3">Succinate dehydrogenase</fullName>
    </submittedName>
</protein>
<feature type="domain" description="Cysteine-rich" evidence="2">
    <location>
        <begin position="6"/>
        <end position="85"/>
    </location>
</feature>
<dbReference type="Pfam" id="PF02754">
    <property type="entry name" value="CCG"/>
    <property type="match status" value="2"/>
</dbReference>
<organism evidence="3 4">
    <name type="scientific">Hydrogenimonas cancrithermarum</name>
    <dbReference type="NCBI Taxonomy" id="2993563"/>
    <lineage>
        <taxon>Bacteria</taxon>
        <taxon>Pseudomonadati</taxon>
        <taxon>Campylobacterota</taxon>
        <taxon>Epsilonproteobacteria</taxon>
        <taxon>Campylobacterales</taxon>
        <taxon>Hydrogenimonadaceae</taxon>
        <taxon>Hydrogenimonas</taxon>
    </lineage>
</organism>
<dbReference type="EMBL" id="AP027370">
    <property type="protein sequence ID" value="BDY11830.1"/>
    <property type="molecule type" value="Genomic_DNA"/>
</dbReference>
<keyword evidence="1" id="KW-0560">Oxidoreductase</keyword>
<name>A0ABN6WRQ3_9BACT</name>
<gene>
    <name evidence="3" type="ORF">HCR_01420</name>
</gene>
<dbReference type="Proteomes" id="UP001321445">
    <property type="component" value="Chromosome"/>
</dbReference>
<evidence type="ECO:0000259" key="2">
    <source>
        <dbReference type="Pfam" id="PF02754"/>
    </source>
</evidence>
<dbReference type="InterPro" id="IPR004017">
    <property type="entry name" value="Cys_rich_dom"/>
</dbReference>
<keyword evidence="4" id="KW-1185">Reference proteome</keyword>
<dbReference type="PANTHER" id="PTHR42947">
    <property type="entry name" value="COB--COM HETERODISULFIDE REDUCTASE SUBUNIT B 1"/>
    <property type="match status" value="1"/>
</dbReference>
<evidence type="ECO:0000313" key="4">
    <source>
        <dbReference type="Proteomes" id="UP001321445"/>
    </source>
</evidence>
<accession>A0ABN6WRQ3</accession>
<evidence type="ECO:0000256" key="1">
    <source>
        <dbReference type="ARBA" id="ARBA00023002"/>
    </source>
</evidence>
<dbReference type="RefSeq" id="WP_286337044.1">
    <property type="nucleotide sequence ID" value="NZ_AP027370.1"/>
</dbReference>
<evidence type="ECO:0000313" key="3">
    <source>
        <dbReference type="EMBL" id="BDY11830.1"/>
    </source>
</evidence>
<dbReference type="InterPro" id="IPR051278">
    <property type="entry name" value="HdrB/HdrD_reductase"/>
</dbReference>
<proteinExistence type="predicted"/>
<dbReference type="Gene3D" id="1.20.1050.140">
    <property type="match status" value="1"/>
</dbReference>
<feature type="domain" description="Cysteine-rich" evidence="2">
    <location>
        <begin position="197"/>
        <end position="271"/>
    </location>
</feature>
<dbReference type="PANTHER" id="PTHR42947:SF1">
    <property type="entry name" value="COB--COM HETERODISULFIDE REDUCTASE SUBUNIT B 1"/>
    <property type="match status" value="1"/>
</dbReference>